<comment type="similarity">
    <text evidence="4">Belongs to the GST superfamily.</text>
</comment>
<dbReference type="GO" id="GO:0004364">
    <property type="term" value="F:glutathione transferase activity"/>
    <property type="evidence" value="ECO:0007669"/>
    <property type="project" value="UniProtKB-EC"/>
</dbReference>
<dbReference type="Proteomes" id="UP001291623">
    <property type="component" value="Unassembled WGS sequence"/>
</dbReference>
<dbReference type="Pfam" id="PF02798">
    <property type="entry name" value="GST_N"/>
    <property type="match status" value="1"/>
</dbReference>
<dbReference type="InterPro" id="IPR004045">
    <property type="entry name" value="Glutathione_S-Trfase_N"/>
</dbReference>
<proteinExistence type="inferred from homology"/>
<evidence type="ECO:0000259" key="6">
    <source>
        <dbReference type="PROSITE" id="PS50405"/>
    </source>
</evidence>
<dbReference type="AlphaFoldDB" id="A0AAE1S7M7"/>
<dbReference type="InterPro" id="IPR040079">
    <property type="entry name" value="Glutathione_S-Trfase"/>
</dbReference>
<dbReference type="GO" id="GO:0005737">
    <property type="term" value="C:cytoplasm"/>
    <property type="evidence" value="ECO:0007669"/>
    <property type="project" value="TreeGrafter"/>
</dbReference>
<comment type="catalytic activity">
    <reaction evidence="3">
        <text>RX + glutathione = an S-substituted glutathione + a halide anion + H(+)</text>
        <dbReference type="Rhea" id="RHEA:16437"/>
        <dbReference type="ChEBI" id="CHEBI:15378"/>
        <dbReference type="ChEBI" id="CHEBI:16042"/>
        <dbReference type="ChEBI" id="CHEBI:17792"/>
        <dbReference type="ChEBI" id="CHEBI:57925"/>
        <dbReference type="ChEBI" id="CHEBI:90779"/>
        <dbReference type="EC" id="2.5.1.18"/>
    </reaction>
</comment>
<dbReference type="EC" id="2.5.1.18" evidence="1"/>
<feature type="domain" description="GST N-terminal" evidence="5">
    <location>
        <begin position="1"/>
        <end position="36"/>
    </location>
</feature>
<dbReference type="SUPFAM" id="SSF47616">
    <property type="entry name" value="GST C-terminal domain-like"/>
    <property type="match status" value="1"/>
</dbReference>
<evidence type="ECO:0000256" key="4">
    <source>
        <dbReference type="RuleBase" id="RU003494"/>
    </source>
</evidence>
<gene>
    <name evidence="7" type="ORF">RND71_016159</name>
</gene>
<dbReference type="Pfam" id="PF00043">
    <property type="entry name" value="GST_C"/>
    <property type="match status" value="1"/>
</dbReference>
<dbReference type="PROSITE" id="PS50404">
    <property type="entry name" value="GST_NTER"/>
    <property type="match status" value="1"/>
</dbReference>
<dbReference type="InterPro" id="IPR010987">
    <property type="entry name" value="Glutathione-S-Trfase_C-like"/>
</dbReference>
<evidence type="ECO:0000256" key="1">
    <source>
        <dbReference type="ARBA" id="ARBA00012452"/>
    </source>
</evidence>
<evidence type="ECO:0000256" key="3">
    <source>
        <dbReference type="ARBA" id="ARBA00047960"/>
    </source>
</evidence>
<feature type="domain" description="GST C-terminal" evidence="6">
    <location>
        <begin position="42"/>
        <end position="153"/>
    </location>
</feature>
<dbReference type="InterPro" id="IPR036282">
    <property type="entry name" value="Glutathione-S-Trfase_C_sf"/>
</dbReference>
<sequence>MNPIHKKIPLLIHNGKPICESLMTVEFIDEVWKDKDSLMPSDPYQRAHARFWADYIDRKDRQTWEPEGEEEEEGKQELLESLKVLELEALGDKPYFGGENFGFVDIALITFSNFSIEAECPKLIAWGNRCMQRESTSKSLPDPYKIYELILNYRKHLGPE</sequence>
<evidence type="ECO:0000313" key="8">
    <source>
        <dbReference type="Proteomes" id="UP001291623"/>
    </source>
</evidence>
<protein>
    <recommendedName>
        <fullName evidence="1">glutathione transferase</fullName>
        <ecNumber evidence="1">2.5.1.18</ecNumber>
    </recommendedName>
</protein>
<evidence type="ECO:0000256" key="2">
    <source>
        <dbReference type="ARBA" id="ARBA00022679"/>
    </source>
</evidence>
<dbReference type="Gene3D" id="3.40.30.10">
    <property type="entry name" value="Glutaredoxin"/>
    <property type="match status" value="1"/>
</dbReference>
<comment type="caution">
    <text evidence="7">The sequence shown here is derived from an EMBL/GenBank/DDBJ whole genome shotgun (WGS) entry which is preliminary data.</text>
</comment>
<dbReference type="SFLD" id="SFLDS00019">
    <property type="entry name" value="Glutathione_Transferase_(cytos"/>
    <property type="match status" value="1"/>
</dbReference>
<keyword evidence="8" id="KW-1185">Reference proteome</keyword>
<accession>A0AAE1S7M7</accession>
<dbReference type="PANTHER" id="PTHR11260:SF772">
    <property type="entry name" value="GLUTATHIONE TRANSFERASE"/>
    <property type="match status" value="1"/>
</dbReference>
<dbReference type="InterPro" id="IPR045073">
    <property type="entry name" value="Omega/Tau-like"/>
</dbReference>
<evidence type="ECO:0000313" key="7">
    <source>
        <dbReference type="EMBL" id="KAK4364801.1"/>
    </source>
</evidence>
<reference evidence="7" key="1">
    <citation type="submission" date="2023-12" db="EMBL/GenBank/DDBJ databases">
        <title>Genome assembly of Anisodus tanguticus.</title>
        <authorList>
            <person name="Wang Y.-J."/>
        </authorList>
    </citation>
    <scope>NUCLEOTIDE SEQUENCE</scope>
    <source>
        <strain evidence="7">KB-2021</strain>
        <tissue evidence="7">Leaf</tissue>
    </source>
</reference>
<name>A0AAE1S7M7_9SOLA</name>
<dbReference type="PANTHER" id="PTHR11260">
    <property type="entry name" value="GLUTATHIONE S-TRANSFERASE, GST, SUPERFAMILY, GST DOMAIN CONTAINING"/>
    <property type="match status" value="1"/>
</dbReference>
<evidence type="ECO:0000259" key="5">
    <source>
        <dbReference type="PROSITE" id="PS50404"/>
    </source>
</evidence>
<dbReference type="InterPro" id="IPR004046">
    <property type="entry name" value="GST_C"/>
</dbReference>
<dbReference type="Gene3D" id="1.20.1050.10">
    <property type="match status" value="1"/>
</dbReference>
<dbReference type="SUPFAM" id="SSF52833">
    <property type="entry name" value="Thioredoxin-like"/>
    <property type="match status" value="1"/>
</dbReference>
<keyword evidence="2" id="KW-0808">Transferase</keyword>
<dbReference type="InterPro" id="IPR045074">
    <property type="entry name" value="GST_C_Tau"/>
</dbReference>
<organism evidence="7 8">
    <name type="scientific">Anisodus tanguticus</name>
    <dbReference type="NCBI Taxonomy" id="243964"/>
    <lineage>
        <taxon>Eukaryota</taxon>
        <taxon>Viridiplantae</taxon>
        <taxon>Streptophyta</taxon>
        <taxon>Embryophyta</taxon>
        <taxon>Tracheophyta</taxon>
        <taxon>Spermatophyta</taxon>
        <taxon>Magnoliopsida</taxon>
        <taxon>eudicotyledons</taxon>
        <taxon>Gunneridae</taxon>
        <taxon>Pentapetalae</taxon>
        <taxon>asterids</taxon>
        <taxon>lamiids</taxon>
        <taxon>Solanales</taxon>
        <taxon>Solanaceae</taxon>
        <taxon>Solanoideae</taxon>
        <taxon>Hyoscyameae</taxon>
        <taxon>Anisodus</taxon>
    </lineage>
</organism>
<dbReference type="PROSITE" id="PS50405">
    <property type="entry name" value="GST_CTER"/>
    <property type="match status" value="1"/>
</dbReference>
<dbReference type="GO" id="GO:0006749">
    <property type="term" value="P:glutathione metabolic process"/>
    <property type="evidence" value="ECO:0007669"/>
    <property type="project" value="InterPro"/>
</dbReference>
<dbReference type="CDD" id="cd03185">
    <property type="entry name" value="GST_C_Tau"/>
    <property type="match status" value="1"/>
</dbReference>
<dbReference type="InterPro" id="IPR036249">
    <property type="entry name" value="Thioredoxin-like_sf"/>
</dbReference>
<dbReference type="EMBL" id="JAVYJV010000008">
    <property type="protein sequence ID" value="KAK4364801.1"/>
    <property type="molecule type" value="Genomic_DNA"/>
</dbReference>